<gene>
    <name evidence="2" type="ORF">Stau2_59</name>
</gene>
<sequence length="528" mass="62136">MTKTERRLYDYIEKKSKNNTYQIATKKELAEELDVSVSTLSKNLKRLEQDNKINVVSKRGNKGGIVISLVRDYDTDSLLHFNATDDNVITSNLEYATELRNRFFPSYVYERKENKRRTKLEMVQYNAIKDKNRKIISNMNFYSSSLPYPTKDIFNMSYDPEGFYKAYILCKLYDQYAIAHMNAKYIQHLTLSNGNEDVDRHKHLSEYYRKKMLQNLSRDSICKDFFGSKTFNTFYNFYLKIKDKNINVFKYMQNVFKNTTFGFENKTQPYPIPAPNFFSSDKYLTNYENYVKGIKRGVNKTNRQIGEVESLIKSSDYLLNPAVAQLHQLYTTPLNEEIHDIDTMFKTALDIEDTIYGIFNGMKHIILLSYNKYIEHLIEKLPSKHKNLLNKFIKQCIVNEYSPTTIPNNARLSMFLMQKEYKANIAELNGGIDRRDLIGISLVNTTDLSKQDIVNIEQTTMNYLHMRRFTSTSYILQMYSNYLGYEVNLKEVKSIIEKYNLIDKIPLTKEGMLNYNKVIDIVKDDTYE</sequence>
<dbReference type="GeneID" id="28802272"/>
<dbReference type="EMBL" id="KP881332">
    <property type="protein sequence ID" value="AKA61310.1"/>
    <property type="molecule type" value="Genomic_DNA"/>
</dbReference>
<dbReference type="SUPFAM" id="SSF46785">
    <property type="entry name" value="Winged helix' DNA-binding domain"/>
    <property type="match status" value="1"/>
</dbReference>
<keyword evidence="3" id="KW-1185">Reference proteome</keyword>
<accession>A0A0U1ZVF7</accession>
<dbReference type="InterPro" id="IPR013196">
    <property type="entry name" value="HTH_11"/>
</dbReference>
<dbReference type="InterPro" id="IPR036388">
    <property type="entry name" value="WH-like_DNA-bd_sf"/>
</dbReference>
<dbReference type="RefSeq" id="YP_009275816.1">
    <property type="nucleotide sequence ID" value="NC_030933.1"/>
</dbReference>
<name>A0A0U1ZVF7_9CAUD</name>
<reference evidence="2 3" key="1">
    <citation type="journal article" date="2016" name="Virus Genes">
        <title>Genomic analysis of Staphylococcus phage Stau2 isolated from medical specimen.</title>
        <authorList>
            <person name="Hsieh S.E."/>
            <person name="Tseng Y.H."/>
            <person name="Lo H.H."/>
            <person name="Chen S.T."/>
            <person name="Wu C.N."/>
        </authorList>
    </citation>
    <scope>NUCLEOTIDE SEQUENCE [LARGE SCALE GENOMIC DNA]</scope>
</reference>
<protein>
    <submittedName>
        <fullName evidence="2">Rep protein</fullName>
    </submittedName>
</protein>
<dbReference type="Pfam" id="PF08279">
    <property type="entry name" value="HTH_11"/>
    <property type="match status" value="1"/>
</dbReference>
<organism evidence="2 3">
    <name type="scientific">Staphylococcus phage Stau2</name>
    <dbReference type="NCBI Taxonomy" id="1200862"/>
    <lineage>
        <taxon>Viruses</taxon>
        <taxon>Duplodnaviria</taxon>
        <taxon>Heunggongvirae</taxon>
        <taxon>Uroviricota</taxon>
        <taxon>Caudoviricetes</taxon>
        <taxon>Herelleviridae</taxon>
        <taxon>Twortvirinae</taxon>
        <taxon>Silviavirus</taxon>
        <taxon>Silviavirus stau2</taxon>
    </lineage>
</organism>
<proteinExistence type="predicted"/>
<feature type="domain" description="Helix-turn-helix type 11" evidence="1">
    <location>
        <begin position="22"/>
        <end position="61"/>
    </location>
</feature>
<dbReference type="InterPro" id="IPR036390">
    <property type="entry name" value="WH_DNA-bd_sf"/>
</dbReference>
<evidence type="ECO:0000313" key="2">
    <source>
        <dbReference type="EMBL" id="AKA61310.1"/>
    </source>
</evidence>
<dbReference type="KEGG" id="vg:28802272"/>
<evidence type="ECO:0000259" key="1">
    <source>
        <dbReference type="Pfam" id="PF08279"/>
    </source>
</evidence>
<dbReference type="Gene3D" id="1.10.10.10">
    <property type="entry name" value="Winged helix-like DNA-binding domain superfamily/Winged helix DNA-binding domain"/>
    <property type="match status" value="1"/>
</dbReference>
<evidence type="ECO:0000313" key="3">
    <source>
        <dbReference type="Proteomes" id="UP000207597"/>
    </source>
</evidence>
<dbReference type="Proteomes" id="UP000207597">
    <property type="component" value="Segment"/>
</dbReference>